<accession>A0A1R1PH82</accession>
<feature type="compositionally biased region" description="Polar residues" evidence="6">
    <location>
        <begin position="25"/>
        <end position="35"/>
    </location>
</feature>
<reference evidence="9" key="1">
    <citation type="submission" date="2017-01" db="EMBL/GenBank/DDBJ databases">
        <authorList>
            <person name="Wang Y."/>
            <person name="White M."/>
            <person name="Kvist S."/>
            <person name="Moncalvo J.-M."/>
        </authorList>
    </citation>
    <scope>NUCLEOTIDE SEQUENCE [LARGE SCALE GENOMIC DNA]</scope>
    <source>
        <strain evidence="9">COL-18-3</strain>
    </source>
</reference>
<sequence length="268" mass="30524">MASEKRNVNHLKTTKVRFASEKKVSGSNPETSTQFRHQERSKGALDVQNRFEHLENELLLEDGYNLAQTGRKEVKLRTKVAKDSFRTPNQENHLVDSDEDGGPEQQINTKQGTGCKVLETAICESEGDNGAENEWEDWVDDTELQCYSLFDSKALSSIDSCIEYMKSEYSFDLLGFLKEIDADFYKTVSFVNYTRSKTADKSCFNCGEIFEKDKQLQNHLKLSRHCTTTPSSNLISTMSTIEHLAPFLENDCLFGISMAFDSENEQHH</sequence>
<dbReference type="InterPro" id="IPR013087">
    <property type="entry name" value="Znf_C2H2_type"/>
</dbReference>
<evidence type="ECO:0000256" key="3">
    <source>
        <dbReference type="ARBA" id="ARBA00022833"/>
    </source>
</evidence>
<evidence type="ECO:0000256" key="6">
    <source>
        <dbReference type="SAM" id="MobiDB-lite"/>
    </source>
</evidence>
<evidence type="ECO:0000259" key="7">
    <source>
        <dbReference type="PROSITE" id="PS50157"/>
    </source>
</evidence>
<dbReference type="GO" id="GO:0008270">
    <property type="term" value="F:zinc ion binding"/>
    <property type="evidence" value="ECO:0007669"/>
    <property type="project" value="UniProtKB-KW"/>
</dbReference>
<keyword evidence="9" id="KW-1185">Reference proteome</keyword>
<keyword evidence="3" id="KW-0862">Zinc</keyword>
<dbReference type="InterPro" id="IPR040048">
    <property type="entry name" value="ZNF277"/>
</dbReference>
<keyword evidence="1" id="KW-0479">Metal-binding</keyword>
<evidence type="ECO:0000256" key="4">
    <source>
        <dbReference type="ARBA" id="ARBA00034119"/>
    </source>
</evidence>
<protein>
    <recommendedName>
        <fullName evidence="7">C2H2-type domain-containing protein</fullName>
    </recommendedName>
</protein>
<dbReference type="Proteomes" id="UP000188320">
    <property type="component" value="Unassembled WGS sequence"/>
</dbReference>
<dbReference type="OrthoDB" id="7848332at2759"/>
<gene>
    <name evidence="8" type="ORF">AX774_g6260</name>
</gene>
<dbReference type="InterPro" id="IPR041661">
    <property type="entry name" value="ZN622/Rei1/Reh1_Znf-C2H2"/>
</dbReference>
<evidence type="ECO:0000256" key="2">
    <source>
        <dbReference type="ARBA" id="ARBA00022771"/>
    </source>
</evidence>
<dbReference type="SUPFAM" id="SSF57667">
    <property type="entry name" value="beta-beta-alpha zinc fingers"/>
    <property type="match status" value="1"/>
</dbReference>
<dbReference type="Pfam" id="PF12756">
    <property type="entry name" value="zf-C2H2_2"/>
    <property type="match status" value="1"/>
</dbReference>
<dbReference type="PROSITE" id="PS00028">
    <property type="entry name" value="ZINC_FINGER_C2H2_1"/>
    <property type="match status" value="1"/>
</dbReference>
<comment type="caution">
    <text evidence="8">The sequence shown here is derived from an EMBL/GenBank/DDBJ whole genome shotgun (WGS) entry which is preliminary data.</text>
</comment>
<evidence type="ECO:0000313" key="9">
    <source>
        <dbReference type="Proteomes" id="UP000188320"/>
    </source>
</evidence>
<dbReference type="EMBL" id="LSSK01001231">
    <property type="protein sequence ID" value="OMH80297.1"/>
    <property type="molecule type" value="Genomic_DNA"/>
</dbReference>
<dbReference type="InterPro" id="IPR036236">
    <property type="entry name" value="Znf_C2H2_sf"/>
</dbReference>
<organism evidence="8 9">
    <name type="scientific">Zancudomyces culisetae</name>
    <name type="common">Gut fungus</name>
    <name type="synonym">Smittium culisetae</name>
    <dbReference type="NCBI Taxonomy" id="1213189"/>
    <lineage>
        <taxon>Eukaryota</taxon>
        <taxon>Fungi</taxon>
        <taxon>Fungi incertae sedis</taxon>
        <taxon>Zoopagomycota</taxon>
        <taxon>Kickxellomycotina</taxon>
        <taxon>Harpellomycetes</taxon>
        <taxon>Harpellales</taxon>
        <taxon>Legeriomycetaceae</taxon>
        <taxon>Zancudomyces</taxon>
    </lineage>
</organism>
<comment type="similarity">
    <text evidence="4">Belongs to the ZNF277 family.</text>
</comment>
<feature type="region of interest" description="Disordered" evidence="6">
    <location>
        <begin position="85"/>
        <end position="109"/>
    </location>
</feature>
<proteinExistence type="inferred from homology"/>
<dbReference type="PANTHER" id="PTHR13267:SF3">
    <property type="entry name" value="ZINC FINGER PROTEIN 277"/>
    <property type="match status" value="1"/>
</dbReference>
<dbReference type="PROSITE" id="PS50157">
    <property type="entry name" value="ZINC_FINGER_C2H2_2"/>
    <property type="match status" value="1"/>
</dbReference>
<dbReference type="AlphaFoldDB" id="A0A1R1PH82"/>
<feature type="region of interest" description="Disordered" evidence="6">
    <location>
        <begin position="1"/>
        <end position="42"/>
    </location>
</feature>
<evidence type="ECO:0000256" key="5">
    <source>
        <dbReference type="PROSITE-ProRule" id="PRU00042"/>
    </source>
</evidence>
<evidence type="ECO:0000313" key="8">
    <source>
        <dbReference type="EMBL" id="OMH80297.1"/>
    </source>
</evidence>
<feature type="domain" description="C2H2-type" evidence="7">
    <location>
        <begin position="201"/>
        <end position="230"/>
    </location>
</feature>
<keyword evidence="2 5" id="KW-0863">Zinc-finger</keyword>
<evidence type="ECO:0000256" key="1">
    <source>
        <dbReference type="ARBA" id="ARBA00022723"/>
    </source>
</evidence>
<dbReference type="PANTHER" id="PTHR13267">
    <property type="entry name" value="ZINC FINGER PROTEIN 277"/>
    <property type="match status" value="1"/>
</dbReference>
<name>A0A1R1PH82_ZANCU</name>